<reference evidence="3" key="1">
    <citation type="submission" date="2024-07" db="EMBL/GenBank/DDBJ databases">
        <authorList>
            <person name="Yu S.T."/>
        </authorList>
    </citation>
    <scope>NUCLEOTIDE SEQUENCE</scope>
    <source>
        <strain evidence="3">Y1</strain>
    </source>
</reference>
<evidence type="ECO:0000256" key="1">
    <source>
        <dbReference type="SAM" id="MobiDB-lite"/>
    </source>
</evidence>
<evidence type="ECO:0000313" key="3">
    <source>
        <dbReference type="EMBL" id="XDQ81076.1"/>
    </source>
</evidence>
<dbReference type="InterPro" id="IPR007278">
    <property type="entry name" value="DUF397"/>
</dbReference>
<sequence length="70" mass="7298">MPNQAQPLARWRKSSFSGGSGASCVEVDDANPGRVRDSKDPSGPALAFTPAAWQSFVTAVRSGEFGTTAI</sequence>
<dbReference type="AlphaFoldDB" id="A0AB39TPF4"/>
<protein>
    <submittedName>
        <fullName evidence="3">DUF397 domain-containing protein</fullName>
    </submittedName>
</protein>
<name>A0AB39TPF4_9ACTN</name>
<accession>A0AB39TPF4</accession>
<evidence type="ECO:0000259" key="2">
    <source>
        <dbReference type="Pfam" id="PF04149"/>
    </source>
</evidence>
<gene>
    <name evidence="3" type="ORF">AB2U05_22745</name>
</gene>
<organism evidence="3">
    <name type="scientific">Streptomyces sp. Y1</name>
    <dbReference type="NCBI Taxonomy" id="3238634"/>
    <lineage>
        <taxon>Bacteria</taxon>
        <taxon>Bacillati</taxon>
        <taxon>Actinomycetota</taxon>
        <taxon>Actinomycetes</taxon>
        <taxon>Kitasatosporales</taxon>
        <taxon>Streptomycetaceae</taxon>
        <taxon>Streptomyces</taxon>
    </lineage>
</organism>
<proteinExistence type="predicted"/>
<dbReference type="RefSeq" id="WP_369184083.1">
    <property type="nucleotide sequence ID" value="NZ_CP163445.1"/>
</dbReference>
<feature type="region of interest" description="Disordered" evidence="1">
    <location>
        <begin position="1"/>
        <end position="47"/>
    </location>
</feature>
<dbReference type="Pfam" id="PF04149">
    <property type="entry name" value="DUF397"/>
    <property type="match status" value="1"/>
</dbReference>
<dbReference type="EMBL" id="CP163445">
    <property type="protein sequence ID" value="XDQ81076.1"/>
    <property type="molecule type" value="Genomic_DNA"/>
</dbReference>
<feature type="domain" description="DUF397" evidence="2">
    <location>
        <begin position="9"/>
        <end position="61"/>
    </location>
</feature>